<feature type="transmembrane region" description="Helical" evidence="2">
    <location>
        <begin position="31"/>
        <end position="48"/>
    </location>
</feature>
<organism evidence="3 4">
    <name type="scientific">Streptomyces tateyamensis</name>
    <dbReference type="NCBI Taxonomy" id="565073"/>
    <lineage>
        <taxon>Bacteria</taxon>
        <taxon>Bacillati</taxon>
        <taxon>Actinomycetota</taxon>
        <taxon>Actinomycetes</taxon>
        <taxon>Kitasatosporales</taxon>
        <taxon>Streptomycetaceae</taxon>
        <taxon>Streptomyces</taxon>
    </lineage>
</organism>
<feature type="transmembrane region" description="Helical" evidence="2">
    <location>
        <begin position="89"/>
        <end position="108"/>
    </location>
</feature>
<dbReference type="Pfam" id="PF19609">
    <property type="entry name" value="DUF6114"/>
    <property type="match status" value="1"/>
</dbReference>
<keyword evidence="2" id="KW-1133">Transmembrane helix</keyword>
<evidence type="ECO:0000256" key="1">
    <source>
        <dbReference type="SAM" id="MobiDB-lite"/>
    </source>
</evidence>
<feature type="transmembrane region" description="Helical" evidence="2">
    <location>
        <begin position="60"/>
        <end position="82"/>
    </location>
</feature>
<dbReference type="RefSeq" id="WP_110670332.1">
    <property type="nucleotide sequence ID" value="NZ_PYBW01000050.1"/>
</dbReference>
<proteinExistence type="predicted"/>
<dbReference type="AlphaFoldDB" id="A0A2V4NR20"/>
<reference evidence="3 4" key="1">
    <citation type="submission" date="2018-03" db="EMBL/GenBank/DDBJ databases">
        <title>Bioinformatic expansion and discovery of thiopeptide antibiotics.</title>
        <authorList>
            <person name="Schwalen C.J."/>
            <person name="Hudson G.A."/>
            <person name="Mitchell D.A."/>
        </authorList>
    </citation>
    <scope>NUCLEOTIDE SEQUENCE [LARGE SCALE GENOMIC DNA]</scope>
    <source>
        <strain evidence="3 4">ATCC 21389</strain>
    </source>
</reference>
<dbReference type="OrthoDB" id="2374834at2"/>
<name>A0A2V4NR20_9ACTN</name>
<evidence type="ECO:0008006" key="5">
    <source>
        <dbReference type="Google" id="ProtNLM"/>
    </source>
</evidence>
<keyword evidence="2" id="KW-0472">Membrane</keyword>
<keyword evidence="2" id="KW-0812">Transmembrane</keyword>
<dbReference type="EMBL" id="PYBW01000050">
    <property type="protein sequence ID" value="PYC78420.1"/>
    <property type="molecule type" value="Genomic_DNA"/>
</dbReference>
<feature type="compositionally biased region" description="Low complexity" evidence="1">
    <location>
        <begin position="151"/>
        <end position="190"/>
    </location>
</feature>
<accession>A0A2V4NR20</accession>
<evidence type="ECO:0000313" key="3">
    <source>
        <dbReference type="EMBL" id="PYC78420.1"/>
    </source>
</evidence>
<gene>
    <name evidence="3" type="ORF">C7C46_16435</name>
</gene>
<comment type="caution">
    <text evidence="3">The sequence shown here is derived from an EMBL/GenBank/DDBJ whole genome shotgun (WGS) entry which is preliminary data.</text>
</comment>
<feature type="transmembrane region" description="Helical" evidence="2">
    <location>
        <begin position="114"/>
        <end position="134"/>
    </location>
</feature>
<feature type="region of interest" description="Disordered" evidence="1">
    <location>
        <begin position="146"/>
        <end position="201"/>
    </location>
</feature>
<evidence type="ECO:0000313" key="4">
    <source>
        <dbReference type="Proteomes" id="UP000248039"/>
    </source>
</evidence>
<sequence length="201" mass="20859">MTSATATIWPEDIGRPTRVWRRFRAWRRTRPFWGGLLAVFAGVPILYFPYAHLRLGDLTVAMATTAGAGSLVIGVLLMVLGVSAWFQPVSRVFCGIAVTILTLISIPVSNLGGFLMGLIPGLIAGGLLCAWSPLPPEQAAAMATRVMTGSAQAGEPAPAEAQPAEPTAEPAAAQPVAAEPVAVEEAAPAAHGTPEPEGEAK</sequence>
<keyword evidence="4" id="KW-1185">Reference proteome</keyword>
<protein>
    <recommendedName>
        <fullName evidence="5">Integral membrane protein</fullName>
    </recommendedName>
</protein>
<evidence type="ECO:0000256" key="2">
    <source>
        <dbReference type="SAM" id="Phobius"/>
    </source>
</evidence>
<dbReference type="InterPro" id="IPR046096">
    <property type="entry name" value="DUF6114"/>
</dbReference>
<dbReference type="Proteomes" id="UP000248039">
    <property type="component" value="Unassembled WGS sequence"/>
</dbReference>